<sequence>VKERVRALHERGLITDSDLRALETSDHTLKLHIADKMIENVIGVLGLPVGLGLNFLVNGKDYVVPLSVEEPSIVAGLSGAARTTRLSGGFEATTTDPILIGQIQVVNLDDPERRKQELLDRSEEIINLANSLHPKMLGRGGGAKDIEVFLHQAPEDGRQMLVVHLLVDTRDAMGANVVNGMCEGVASLIETISGGKVFLRILSNLTDRALVHVRARIPVQNLEVKGFSGDQVRDGIILANDLARVDRYRAATHNKGIMNGVDAVAIATGNDFRAIEAAAHAYAARDGHYRALTRWYRNDEGDLVGEIEMPMKVGTVGGSLETNPTVRINHRLLGSPNATELASVMGAVGLAQNYAALRSLTTAGIQQNHMTLHARSVASTAQVPEEHFDTVVEALIESGDIKVWNAREILKRVQNNTAVAQGTEPRSYASGKIILLGEHAVVYGRPALAAPIPLAVEARVVDSADTILLIPRWGIEQRVPPMSENPQGLAGILALLLEQLDLASRSLTIEAFPNVPRAMGLGGSSALAVAVIRALSNHFKLDLSNERINELAFECERAAHGTPSGVDNTIATYGSTLLFENKEAPSFQEVRPAKSVSIAIGISGKESLTATTVARVRQAWERQPERYERIFDQIGDLTRAGTEALRDGAYQELGELMNLCHGYLNALQVSTPELEELIHIARRRGAAGAKLTGGGGGGSVIALCPDGAEDVVDAMQNSGFEALAFDLV</sequence>
<dbReference type="InterPro" id="IPR020568">
    <property type="entry name" value="Ribosomal_Su5_D2-typ_SF"/>
</dbReference>
<dbReference type="InterPro" id="IPR023076">
    <property type="entry name" value="HMG_CoA_Rdtase_CS"/>
</dbReference>
<organism evidence="10">
    <name type="scientific">marine metagenome</name>
    <dbReference type="NCBI Taxonomy" id="408172"/>
    <lineage>
        <taxon>unclassified sequences</taxon>
        <taxon>metagenomes</taxon>
        <taxon>ecological metagenomes</taxon>
    </lineage>
</organism>
<comment type="similarity">
    <text evidence="1">Belongs to the HMG-CoA reductase family.</text>
</comment>
<keyword evidence="6" id="KW-0443">Lipid metabolism</keyword>
<dbReference type="GO" id="GO:0015936">
    <property type="term" value="P:coenzyme A metabolic process"/>
    <property type="evidence" value="ECO:0007669"/>
    <property type="project" value="InterPro"/>
</dbReference>
<dbReference type="PANTHER" id="PTHR10572">
    <property type="entry name" value="3-HYDROXY-3-METHYLGLUTARYL-COENZYME A REDUCTASE"/>
    <property type="match status" value="1"/>
</dbReference>
<dbReference type="PROSITE" id="PS50065">
    <property type="entry name" value="HMG_COA_REDUCTASE_4"/>
    <property type="match status" value="1"/>
</dbReference>
<name>A0A381PGR0_9ZZZZ</name>
<dbReference type="InterPro" id="IPR009029">
    <property type="entry name" value="HMG_CoA_Rdtase_sub-bd_dom_sf"/>
</dbReference>
<dbReference type="CDD" id="cd00644">
    <property type="entry name" value="HMG-CoA_reductase_classII"/>
    <property type="match status" value="1"/>
</dbReference>
<dbReference type="InterPro" id="IPR002202">
    <property type="entry name" value="HMG_CoA_Rdtase"/>
</dbReference>
<dbReference type="GO" id="GO:0004496">
    <property type="term" value="F:mevalonate kinase activity"/>
    <property type="evidence" value="ECO:0007669"/>
    <property type="project" value="InterPro"/>
</dbReference>
<reference evidence="10" key="1">
    <citation type="submission" date="2018-05" db="EMBL/GenBank/DDBJ databases">
        <authorList>
            <person name="Lanie J.A."/>
            <person name="Ng W.-L."/>
            <person name="Kazmierczak K.M."/>
            <person name="Andrzejewski T.M."/>
            <person name="Davidsen T.M."/>
            <person name="Wayne K.J."/>
            <person name="Tettelin H."/>
            <person name="Glass J.I."/>
            <person name="Rusch D."/>
            <person name="Podicherti R."/>
            <person name="Tsui H.-C.T."/>
            <person name="Winkler M.E."/>
        </authorList>
    </citation>
    <scope>NUCLEOTIDE SEQUENCE</scope>
</reference>
<dbReference type="NCBIfam" id="TIGR00549">
    <property type="entry name" value="mevalon_kin"/>
    <property type="match status" value="1"/>
</dbReference>
<dbReference type="PANTHER" id="PTHR10572:SF24">
    <property type="entry name" value="3-HYDROXY-3-METHYLGLUTARYL-COENZYME A REDUCTASE"/>
    <property type="match status" value="1"/>
</dbReference>
<evidence type="ECO:0000256" key="1">
    <source>
        <dbReference type="ARBA" id="ARBA00007661"/>
    </source>
</evidence>
<dbReference type="GO" id="GO:0005524">
    <property type="term" value="F:ATP binding"/>
    <property type="evidence" value="ECO:0007669"/>
    <property type="project" value="UniProtKB-KW"/>
</dbReference>
<dbReference type="SUPFAM" id="SSF55035">
    <property type="entry name" value="NAD-binding domain of HMG-CoA reductase"/>
    <property type="match status" value="1"/>
</dbReference>
<evidence type="ECO:0000256" key="4">
    <source>
        <dbReference type="ARBA" id="ARBA00022840"/>
    </source>
</evidence>
<dbReference type="SUPFAM" id="SSF56542">
    <property type="entry name" value="Substrate-binding domain of HMG-CoA reductase"/>
    <property type="match status" value="1"/>
</dbReference>
<dbReference type="InterPro" id="IPR036554">
    <property type="entry name" value="GHMP_kinase_C_sf"/>
</dbReference>
<evidence type="ECO:0000259" key="9">
    <source>
        <dbReference type="Pfam" id="PF08544"/>
    </source>
</evidence>
<dbReference type="InterPro" id="IPR006205">
    <property type="entry name" value="Mev_gal_kin"/>
</dbReference>
<evidence type="ECO:0000256" key="7">
    <source>
        <dbReference type="ARBA" id="ARBA00029438"/>
    </source>
</evidence>
<evidence type="ECO:0000256" key="5">
    <source>
        <dbReference type="ARBA" id="ARBA00023002"/>
    </source>
</evidence>
<protein>
    <recommendedName>
        <fullName evidence="11">Mevalonate kinase</fullName>
    </recommendedName>
</protein>
<proteinExistence type="inferred from homology"/>
<dbReference type="GO" id="GO:0004420">
    <property type="term" value="F:hydroxymethylglutaryl-CoA reductase (NADPH) activity"/>
    <property type="evidence" value="ECO:0007669"/>
    <property type="project" value="InterPro"/>
</dbReference>
<dbReference type="InterPro" id="IPR004553">
    <property type="entry name" value="HMG_CoA_Rdtase_bac-typ"/>
</dbReference>
<evidence type="ECO:0000256" key="2">
    <source>
        <dbReference type="ARBA" id="ARBA00022516"/>
    </source>
</evidence>
<dbReference type="Gene3D" id="3.30.230.10">
    <property type="match status" value="1"/>
</dbReference>
<dbReference type="InterPro" id="IPR009023">
    <property type="entry name" value="HMG_CoA_Rdtase_NAD(P)-bd_sf"/>
</dbReference>
<dbReference type="Gene3D" id="3.30.70.890">
    <property type="entry name" value="GHMP kinase, C-terminal domain"/>
    <property type="match status" value="1"/>
</dbReference>
<keyword evidence="2" id="KW-0444">Lipid biosynthesis</keyword>
<comment type="pathway">
    <text evidence="7">Isoprenoid biosynthesis; isopentenyl diphosphate biosynthesis via mevalonate pathway; isopentenyl diphosphate from (R)-mevalonate: step 1/3.</text>
</comment>
<keyword evidence="3" id="KW-0547">Nucleotide-binding</keyword>
<gene>
    <name evidence="10" type="ORF">METZ01_LOCUS19060</name>
</gene>
<dbReference type="InterPro" id="IPR013750">
    <property type="entry name" value="GHMP_kinase_C_dom"/>
</dbReference>
<dbReference type="InterPro" id="IPR023074">
    <property type="entry name" value="HMG_CoA_Rdtase_cat_sf"/>
</dbReference>
<dbReference type="UniPathway" id="UPA00057">
    <property type="reaction ID" value="UER00098"/>
</dbReference>
<dbReference type="InterPro" id="IPR006204">
    <property type="entry name" value="GHMP_kinase_N_dom"/>
</dbReference>
<keyword evidence="5" id="KW-0560">Oxidoreductase</keyword>
<feature type="non-terminal residue" evidence="10">
    <location>
        <position position="1"/>
    </location>
</feature>
<dbReference type="Pfam" id="PF08544">
    <property type="entry name" value="GHMP_kinases_C"/>
    <property type="match status" value="1"/>
</dbReference>
<dbReference type="PROSITE" id="PS00066">
    <property type="entry name" value="HMG_COA_REDUCTASE_1"/>
    <property type="match status" value="1"/>
</dbReference>
<evidence type="ECO:0008006" key="11">
    <source>
        <dbReference type="Google" id="ProtNLM"/>
    </source>
</evidence>
<dbReference type="Pfam" id="PF00288">
    <property type="entry name" value="GHMP_kinases_N"/>
    <property type="match status" value="1"/>
</dbReference>
<dbReference type="NCBIfam" id="TIGR00532">
    <property type="entry name" value="HMG_CoA_R_NAD"/>
    <property type="match status" value="1"/>
</dbReference>
<evidence type="ECO:0000256" key="3">
    <source>
        <dbReference type="ARBA" id="ARBA00022741"/>
    </source>
</evidence>
<dbReference type="GO" id="GO:0019287">
    <property type="term" value="P:isopentenyl diphosphate biosynthetic process, mevalonate pathway"/>
    <property type="evidence" value="ECO:0007669"/>
    <property type="project" value="UniProtKB-UniPathway"/>
</dbReference>
<feature type="domain" description="GHMP kinase N-terminal" evidence="8">
    <location>
        <begin position="494"/>
        <end position="574"/>
    </location>
</feature>
<dbReference type="EMBL" id="UINC01000978">
    <property type="protein sequence ID" value="SUZ66206.1"/>
    <property type="molecule type" value="Genomic_DNA"/>
</dbReference>
<feature type="domain" description="GHMP kinase C-terminal" evidence="9">
    <location>
        <begin position="643"/>
        <end position="718"/>
    </location>
</feature>
<evidence type="ECO:0000256" key="6">
    <source>
        <dbReference type="ARBA" id="ARBA00023098"/>
    </source>
</evidence>
<dbReference type="InterPro" id="IPR014721">
    <property type="entry name" value="Ribsml_uS5_D2-typ_fold_subgr"/>
</dbReference>
<dbReference type="SUPFAM" id="SSF55060">
    <property type="entry name" value="GHMP Kinase, C-terminal domain"/>
    <property type="match status" value="1"/>
</dbReference>
<dbReference type="Pfam" id="PF00368">
    <property type="entry name" value="HMG-CoA_red"/>
    <property type="match status" value="1"/>
</dbReference>
<dbReference type="Gene3D" id="3.90.770.10">
    <property type="entry name" value="3-hydroxy-3-methylglutaryl-coenzyme A Reductase, Chain A, domain 2"/>
    <property type="match status" value="2"/>
</dbReference>
<dbReference type="AlphaFoldDB" id="A0A381PGR0"/>
<keyword evidence="4" id="KW-0067">ATP-binding</keyword>
<dbReference type="GO" id="GO:0005737">
    <property type="term" value="C:cytoplasm"/>
    <property type="evidence" value="ECO:0007669"/>
    <property type="project" value="InterPro"/>
</dbReference>
<dbReference type="Gene3D" id="1.10.8.660">
    <property type="match status" value="1"/>
</dbReference>
<dbReference type="PRINTS" id="PR00959">
    <property type="entry name" value="MEVGALKINASE"/>
</dbReference>
<accession>A0A381PGR0</accession>
<dbReference type="SUPFAM" id="SSF54211">
    <property type="entry name" value="Ribosomal protein S5 domain 2-like"/>
    <property type="match status" value="1"/>
</dbReference>
<evidence type="ECO:0000313" key="10">
    <source>
        <dbReference type="EMBL" id="SUZ66206.1"/>
    </source>
</evidence>
<evidence type="ECO:0000259" key="8">
    <source>
        <dbReference type="Pfam" id="PF00288"/>
    </source>
</evidence>